<name>A0AAW9R2I6_9GAMM</name>
<evidence type="ECO:0000313" key="1">
    <source>
        <dbReference type="EMBL" id="MEJ1249540.1"/>
    </source>
</evidence>
<dbReference type="Gene3D" id="2.180.10.10">
    <property type="entry name" value="RHS repeat-associated core"/>
    <property type="match status" value="1"/>
</dbReference>
<keyword evidence="2" id="KW-1185">Reference proteome</keyword>
<feature type="non-terminal residue" evidence="1">
    <location>
        <position position="1"/>
    </location>
</feature>
<protein>
    <submittedName>
        <fullName evidence="1">RHS repeat-associated core domain-containing protein</fullName>
    </submittedName>
</protein>
<gene>
    <name evidence="1" type="ORF">WB794_07635</name>
</gene>
<comment type="caution">
    <text evidence="1">The sequence shown here is derived from an EMBL/GenBank/DDBJ whole genome shotgun (WGS) entry which is preliminary data.</text>
</comment>
<proteinExistence type="predicted"/>
<dbReference type="AlphaFoldDB" id="A0AAW9R2I6"/>
<dbReference type="InterPro" id="IPR022385">
    <property type="entry name" value="Rhs_assc_core"/>
</dbReference>
<dbReference type="RefSeq" id="WP_337335259.1">
    <property type="nucleotide sequence ID" value="NZ_JBBDHC010000009.1"/>
</dbReference>
<sequence length="394" mass="41464">GFTGHEHLEGHDTIHMNGRLYWPTGGRMVQADPIITDIYNPQNWNPYSYVLNNPLNLTDPSGYSFISKYWRTIAAIVITIYAPYAAPWIGLTSTQAVIAGGFVAGAVQTNSLRGGIYGAFSAGMFNKIGTVFQGMSATAGTAGTVGRTGLTAGQFTAKIVAHGMAGGVMSSLQGGKFGHGFASAGFSEAASPIVASRGGPISQGTAAAVIGGTASAMTGGKFANGAVTAAFSYAFNELMHYERTDSGEMTVRSPGESIDTEPLVSAVVTSLDAGENAAMHWAGMANETGNPFYDFLGGLASLWTPDTAFATATTLIPIGGGSSIGVRAGKEIRFGKNLRIAVFGNRTGHKYGELPHYHRRGIDPRTGGVIDGQGIGRHRPWEPKSTDRYFWDRF</sequence>
<dbReference type="InterPro" id="IPR050708">
    <property type="entry name" value="T6SS_VgrG/RHS"/>
</dbReference>
<dbReference type="PANTHER" id="PTHR32305:SF15">
    <property type="entry name" value="PROTEIN RHSA-RELATED"/>
    <property type="match status" value="1"/>
</dbReference>
<evidence type="ECO:0000313" key="2">
    <source>
        <dbReference type="Proteomes" id="UP001364472"/>
    </source>
</evidence>
<dbReference type="NCBIfam" id="TIGR03696">
    <property type="entry name" value="Rhs_assc_core"/>
    <property type="match status" value="1"/>
</dbReference>
<accession>A0AAW9R2I6</accession>
<dbReference type="PANTHER" id="PTHR32305">
    <property type="match status" value="1"/>
</dbReference>
<dbReference type="Proteomes" id="UP001364472">
    <property type="component" value="Unassembled WGS sequence"/>
</dbReference>
<dbReference type="EMBL" id="JBBDHC010000009">
    <property type="protein sequence ID" value="MEJ1249540.1"/>
    <property type="molecule type" value="Genomic_DNA"/>
</dbReference>
<organism evidence="1 2">
    <name type="scientific">Denitratimonas tolerans</name>
    <dbReference type="NCBI Taxonomy" id="1338420"/>
    <lineage>
        <taxon>Bacteria</taxon>
        <taxon>Pseudomonadati</taxon>
        <taxon>Pseudomonadota</taxon>
        <taxon>Gammaproteobacteria</taxon>
        <taxon>Lysobacterales</taxon>
        <taxon>Lysobacteraceae</taxon>
        <taxon>Denitratimonas</taxon>
    </lineage>
</organism>
<reference evidence="1 2" key="1">
    <citation type="journal article" date="2016" name="Antonie Van Leeuwenhoek">
        <title>Denitratimonas tolerans gen. nov., sp. nov., a denitrifying bacterium isolated from a bioreactor for tannery wastewater treatment.</title>
        <authorList>
            <person name="Han S.I."/>
            <person name="Kim J.O."/>
            <person name="Lee Y.R."/>
            <person name="Ekpeghere K.I."/>
            <person name="Koh S.C."/>
            <person name="Whang K.S."/>
        </authorList>
    </citation>
    <scope>NUCLEOTIDE SEQUENCE [LARGE SCALE GENOMIC DNA]</scope>
    <source>
        <strain evidence="1 2">KACC 17565</strain>
    </source>
</reference>